<proteinExistence type="inferred from homology"/>
<dbReference type="Gene3D" id="2.60.120.10">
    <property type="entry name" value="Jelly Rolls"/>
    <property type="match status" value="2"/>
</dbReference>
<evidence type="ECO:0000256" key="1">
    <source>
        <dbReference type="ARBA" id="ARBA00008416"/>
    </source>
</evidence>
<evidence type="ECO:0000259" key="3">
    <source>
        <dbReference type="Pfam" id="PF02678"/>
    </source>
</evidence>
<dbReference type="OrthoDB" id="5290707at2"/>
<dbReference type="InterPro" id="IPR014710">
    <property type="entry name" value="RmlC-like_jellyroll"/>
</dbReference>
<dbReference type="Proteomes" id="UP000197003">
    <property type="component" value="Chromosome"/>
</dbReference>
<accession>A0A1Z3ND20</accession>
<dbReference type="InterPro" id="IPR003829">
    <property type="entry name" value="Pirin_N_dom"/>
</dbReference>
<evidence type="ECO:0000256" key="2">
    <source>
        <dbReference type="RuleBase" id="RU003457"/>
    </source>
</evidence>
<sequence length="229" mass="25257">MNSKTSEIQVRPYSQLPEMNLGWLSLKDHFIATVGPYSGRGEQLKNLLVLADAKIQPKSRFPDHPHNDMEILTWVVHGKLQHLDDKGTNQEVPAEHLQLMSARDGIFHAEGNLSDQPLRLLQIWIHPNSKSGTPVVQQAGLTQKGFNLLAGPSAAPLNIRQDVWLYAAKIEGDEQVFEIPEDKFAYAVSIGDLSWNGKDIKDGDGLLAQSGKLAIKGTGQAIVILQTKN</sequence>
<reference evidence="5 6" key="1">
    <citation type="submission" date="2017-04" db="EMBL/GenBank/DDBJ databases">
        <title>Whole genome sequence of Bdellovibrio bacteriovorus strain SSB218315.</title>
        <authorList>
            <person name="Oyedara O."/>
            <person name="Rodriguez-Perez M.A."/>
        </authorList>
    </citation>
    <scope>NUCLEOTIDE SEQUENCE [LARGE SCALE GENOMIC DNA]</scope>
    <source>
        <strain evidence="5 6">SSB218315</strain>
    </source>
</reference>
<dbReference type="AlphaFoldDB" id="A0A1Z3ND20"/>
<dbReference type="EMBL" id="CP020946">
    <property type="protein sequence ID" value="ASD65351.1"/>
    <property type="molecule type" value="Genomic_DNA"/>
</dbReference>
<evidence type="ECO:0000313" key="6">
    <source>
        <dbReference type="Proteomes" id="UP000197003"/>
    </source>
</evidence>
<dbReference type="SUPFAM" id="SSF51182">
    <property type="entry name" value="RmlC-like cupins"/>
    <property type="match status" value="1"/>
</dbReference>
<gene>
    <name evidence="5" type="ORF">B9G79_01180</name>
</gene>
<dbReference type="PANTHER" id="PTHR43212:SF3">
    <property type="entry name" value="QUERCETIN 2,3-DIOXYGENASE"/>
    <property type="match status" value="1"/>
</dbReference>
<dbReference type="Pfam" id="PF02678">
    <property type="entry name" value="Pirin"/>
    <property type="match status" value="1"/>
</dbReference>
<feature type="domain" description="Quercetin 2,3-dioxygenase C-terminal cupin" evidence="4">
    <location>
        <begin position="155"/>
        <end position="224"/>
    </location>
</feature>
<comment type="similarity">
    <text evidence="1 2">Belongs to the pirin family.</text>
</comment>
<evidence type="ECO:0000313" key="5">
    <source>
        <dbReference type="EMBL" id="ASD65351.1"/>
    </source>
</evidence>
<dbReference type="Pfam" id="PF17954">
    <property type="entry name" value="Pirin_C_2"/>
    <property type="match status" value="1"/>
</dbReference>
<evidence type="ECO:0008006" key="7">
    <source>
        <dbReference type="Google" id="ProtNLM"/>
    </source>
</evidence>
<name>A0A1Z3ND20_BDEBC</name>
<organism evidence="5 6">
    <name type="scientific">Bdellovibrio bacteriovorus</name>
    <dbReference type="NCBI Taxonomy" id="959"/>
    <lineage>
        <taxon>Bacteria</taxon>
        <taxon>Pseudomonadati</taxon>
        <taxon>Bdellovibrionota</taxon>
        <taxon>Bdellovibrionia</taxon>
        <taxon>Bdellovibrionales</taxon>
        <taxon>Pseudobdellovibrionaceae</taxon>
        <taxon>Bdellovibrio</taxon>
    </lineage>
</organism>
<feature type="domain" description="Pirin N-terminal" evidence="3">
    <location>
        <begin position="52"/>
        <end position="125"/>
    </location>
</feature>
<dbReference type="InterPro" id="IPR011051">
    <property type="entry name" value="RmlC_Cupin_sf"/>
</dbReference>
<dbReference type="InterPro" id="IPR041602">
    <property type="entry name" value="Quercetinase_C"/>
</dbReference>
<dbReference type="PANTHER" id="PTHR43212">
    <property type="entry name" value="QUERCETIN 2,3-DIOXYGENASE"/>
    <property type="match status" value="1"/>
</dbReference>
<protein>
    <recommendedName>
        <fullName evidence="7">Pirin family protein</fullName>
    </recommendedName>
</protein>
<dbReference type="InterPro" id="IPR012093">
    <property type="entry name" value="Pirin"/>
</dbReference>
<evidence type="ECO:0000259" key="4">
    <source>
        <dbReference type="Pfam" id="PF17954"/>
    </source>
</evidence>